<dbReference type="EMBL" id="KN716211">
    <property type="protein sequence ID" value="KJH50250.1"/>
    <property type="molecule type" value="Genomic_DNA"/>
</dbReference>
<feature type="domain" description="MSP" evidence="2">
    <location>
        <begin position="2"/>
        <end position="123"/>
    </location>
</feature>
<name>A0A0D8Y0P0_DICVI</name>
<keyword evidence="1" id="KW-0206">Cytoskeleton</keyword>
<evidence type="ECO:0000313" key="4">
    <source>
        <dbReference type="Proteomes" id="UP000053766"/>
    </source>
</evidence>
<proteinExistence type="predicted"/>
<keyword evidence="1" id="KW-0963">Cytoplasm</keyword>
<accession>A0A0D8Y0P0</accession>
<dbReference type="InterPro" id="IPR000535">
    <property type="entry name" value="MSP_dom"/>
</dbReference>
<dbReference type="STRING" id="29172.A0A0D8Y0P0"/>
<dbReference type="Pfam" id="PF00635">
    <property type="entry name" value="Motile_Sperm"/>
    <property type="match status" value="1"/>
</dbReference>
<evidence type="ECO:0000256" key="1">
    <source>
        <dbReference type="RuleBase" id="RU003425"/>
    </source>
</evidence>
<dbReference type="OrthoDB" id="5785746at2759"/>
<dbReference type="Gene3D" id="2.60.40.10">
    <property type="entry name" value="Immunoglobulins"/>
    <property type="match status" value="1"/>
</dbReference>
<dbReference type="InterPro" id="IPR051774">
    <property type="entry name" value="Sperm-specific_class_P"/>
</dbReference>
<dbReference type="AlphaFoldDB" id="A0A0D8Y0P0"/>
<organism evidence="3 4">
    <name type="scientific">Dictyocaulus viviparus</name>
    <name type="common">Bovine lungworm</name>
    <dbReference type="NCBI Taxonomy" id="29172"/>
    <lineage>
        <taxon>Eukaryota</taxon>
        <taxon>Metazoa</taxon>
        <taxon>Ecdysozoa</taxon>
        <taxon>Nematoda</taxon>
        <taxon>Chromadorea</taxon>
        <taxon>Rhabditida</taxon>
        <taxon>Rhabditina</taxon>
        <taxon>Rhabditomorpha</taxon>
        <taxon>Strongyloidea</taxon>
        <taxon>Metastrongylidae</taxon>
        <taxon>Dictyocaulus</taxon>
    </lineage>
</organism>
<evidence type="ECO:0000259" key="2">
    <source>
        <dbReference type="PROSITE" id="PS50202"/>
    </source>
</evidence>
<dbReference type="PROSITE" id="PS50202">
    <property type="entry name" value="MSP"/>
    <property type="match status" value="1"/>
</dbReference>
<dbReference type="InterPro" id="IPR008962">
    <property type="entry name" value="PapD-like_sf"/>
</dbReference>
<dbReference type="Proteomes" id="UP000053766">
    <property type="component" value="Unassembled WGS sequence"/>
</dbReference>
<evidence type="ECO:0000313" key="3">
    <source>
        <dbReference type="EMBL" id="KJH50250.1"/>
    </source>
</evidence>
<keyword evidence="4" id="KW-1185">Reference proteome</keyword>
<reference evidence="3 4" key="1">
    <citation type="submission" date="2013-11" db="EMBL/GenBank/DDBJ databases">
        <title>Draft genome of the bovine lungworm Dictyocaulus viviparus.</title>
        <authorList>
            <person name="Mitreva M."/>
        </authorList>
    </citation>
    <scope>NUCLEOTIDE SEQUENCE [LARGE SCALE GENOMIC DNA]</scope>
    <source>
        <strain evidence="3 4">HannoverDv2000</strain>
    </source>
</reference>
<dbReference type="PANTHER" id="PTHR22947:SF7">
    <property type="entry name" value="MSP DOMAIN-CONTAINING PROTEIN-RELATED"/>
    <property type="match status" value="1"/>
</dbReference>
<reference evidence="4" key="2">
    <citation type="journal article" date="2016" name="Sci. Rep.">
        <title>Dictyocaulus viviparus genome, variome and transcriptome elucidate lungworm biology and support future intervention.</title>
        <authorList>
            <person name="McNulty S.N."/>
            <person name="Strube C."/>
            <person name="Rosa B.A."/>
            <person name="Martin J.C."/>
            <person name="Tyagi R."/>
            <person name="Choi Y.J."/>
            <person name="Wang Q."/>
            <person name="Hallsworth Pepin K."/>
            <person name="Zhang X."/>
            <person name="Ozersky P."/>
            <person name="Wilson R.K."/>
            <person name="Sternberg P.W."/>
            <person name="Gasser R.B."/>
            <person name="Mitreva M."/>
        </authorList>
    </citation>
    <scope>NUCLEOTIDE SEQUENCE [LARGE SCALE GENOMIC DNA]</scope>
    <source>
        <strain evidence="4">HannoverDv2000</strain>
    </source>
</reference>
<gene>
    <name evidence="3" type="ORF">DICVIV_03614</name>
</gene>
<sequence>MALYGHPSSIVIDADGGNKFYTLINAGMTDLIYKIRSSNNSDYRFRNVYGLVKGGSTTTIEVIRSKAPPKADRFIIQYAIAPVNVNDPQQACADFKPIGGITKAPPKADRFIIQYAIAPVNVNDPQQACADFKPIGGITVGLYAIP</sequence>
<dbReference type="SUPFAM" id="SSF49354">
    <property type="entry name" value="PapD-like"/>
    <property type="match status" value="1"/>
</dbReference>
<dbReference type="InterPro" id="IPR013783">
    <property type="entry name" value="Ig-like_fold"/>
</dbReference>
<comment type="function">
    <text evidence="1">Central component in molecular interactions underlying sperm crawling. Forms an extensive filament system that extends from sperm villipoda, along the leading edge of the pseudopod.</text>
</comment>
<dbReference type="PANTHER" id="PTHR22947">
    <property type="entry name" value="MAJOR SPERM PROTEIN"/>
    <property type="match status" value="1"/>
</dbReference>
<protein>
    <recommendedName>
        <fullName evidence="1">Major sperm protein</fullName>
    </recommendedName>
</protein>